<reference evidence="11 12" key="1">
    <citation type="submission" date="2016-10" db="EMBL/GenBank/DDBJ databases">
        <authorList>
            <person name="de Groot N.N."/>
        </authorList>
    </citation>
    <scope>NUCLEOTIDE SEQUENCE [LARGE SCALE GENOMIC DNA]</scope>
    <source>
        <strain evidence="11 12">DSM 19548</strain>
    </source>
</reference>
<dbReference type="GO" id="GO:0051539">
    <property type="term" value="F:4 iron, 4 sulfur cluster binding"/>
    <property type="evidence" value="ECO:0007669"/>
    <property type="project" value="UniProtKB-KW"/>
</dbReference>
<accession>A0A1I1H8W1</accession>
<dbReference type="SUPFAM" id="SSF46548">
    <property type="entry name" value="alpha-helical ferredoxin"/>
    <property type="match status" value="1"/>
</dbReference>
<name>A0A1I1H8W1_9RHOB</name>
<dbReference type="NCBIfam" id="NF003454">
    <property type="entry name" value="PRK05035.1"/>
    <property type="match status" value="1"/>
</dbReference>
<dbReference type="PANTHER" id="PTHR43034:SF2">
    <property type="entry name" value="ION-TRANSLOCATING OXIDOREDUCTASE COMPLEX SUBUNIT C"/>
    <property type="match status" value="1"/>
</dbReference>
<dbReference type="InterPro" id="IPR011538">
    <property type="entry name" value="Nuo51_FMN-bd"/>
</dbReference>
<dbReference type="Pfam" id="PF13375">
    <property type="entry name" value="RnfC_N"/>
    <property type="match status" value="1"/>
</dbReference>
<feature type="domain" description="4Fe-4S ferredoxin-type" evidence="10">
    <location>
        <begin position="411"/>
        <end position="439"/>
    </location>
</feature>
<keyword evidence="8" id="KW-1003">Cell membrane</keyword>
<keyword evidence="1 8" id="KW-0813">Transport</keyword>
<feature type="region of interest" description="Disordered" evidence="9">
    <location>
        <begin position="477"/>
        <end position="515"/>
    </location>
</feature>
<gene>
    <name evidence="8" type="primary">rnfC</name>
    <name evidence="11" type="ORF">SAMN04488094_10360</name>
</gene>
<dbReference type="RefSeq" id="WP_093360051.1">
    <property type="nucleotide sequence ID" value="NZ_FOLG01000003.1"/>
</dbReference>
<dbReference type="InterPro" id="IPR037225">
    <property type="entry name" value="Nuo51_FMN-bd_sf"/>
</dbReference>
<dbReference type="NCBIfam" id="TIGR01945">
    <property type="entry name" value="rnfC"/>
    <property type="match status" value="1"/>
</dbReference>
<dbReference type="PROSITE" id="PS51379">
    <property type="entry name" value="4FE4S_FER_2"/>
    <property type="match status" value="2"/>
</dbReference>
<dbReference type="OrthoDB" id="9767754at2"/>
<dbReference type="HAMAP" id="MF_00461">
    <property type="entry name" value="RsxC_RnfC"/>
    <property type="match status" value="1"/>
</dbReference>
<evidence type="ECO:0000256" key="2">
    <source>
        <dbReference type="ARBA" id="ARBA00022485"/>
    </source>
</evidence>
<organism evidence="11 12">
    <name type="scientific">Tropicimonas isoalkanivorans</name>
    <dbReference type="NCBI Taxonomy" id="441112"/>
    <lineage>
        <taxon>Bacteria</taxon>
        <taxon>Pseudomonadati</taxon>
        <taxon>Pseudomonadota</taxon>
        <taxon>Alphaproteobacteria</taxon>
        <taxon>Rhodobacterales</taxon>
        <taxon>Roseobacteraceae</taxon>
        <taxon>Tropicimonas</taxon>
    </lineage>
</organism>
<dbReference type="EMBL" id="FOLG01000003">
    <property type="protein sequence ID" value="SFC20135.1"/>
    <property type="molecule type" value="Genomic_DNA"/>
</dbReference>
<evidence type="ECO:0000313" key="11">
    <source>
        <dbReference type="EMBL" id="SFC20135.1"/>
    </source>
</evidence>
<evidence type="ECO:0000256" key="6">
    <source>
        <dbReference type="ARBA" id="ARBA00023004"/>
    </source>
</evidence>
<proteinExistence type="inferred from homology"/>
<keyword evidence="4 8" id="KW-0677">Repeat</keyword>
<dbReference type="Gene3D" id="3.40.50.11540">
    <property type="entry name" value="NADH-ubiquinone oxidoreductase 51kDa subunit"/>
    <property type="match status" value="1"/>
</dbReference>
<dbReference type="STRING" id="441112.SAMN04488094_10360"/>
<evidence type="ECO:0000256" key="1">
    <source>
        <dbReference type="ARBA" id="ARBA00022448"/>
    </source>
</evidence>
<dbReference type="GO" id="GO:0022900">
    <property type="term" value="P:electron transport chain"/>
    <property type="evidence" value="ECO:0007669"/>
    <property type="project" value="UniProtKB-UniRule"/>
</dbReference>
<dbReference type="Proteomes" id="UP000198728">
    <property type="component" value="Unassembled WGS sequence"/>
</dbReference>
<keyword evidence="3 8" id="KW-0479">Metal-binding</keyword>
<evidence type="ECO:0000256" key="8">
    <source>
        <dbReference type="HAMAP-Rule" id="MF_00461"/>
    </source>
</evidence>
<evidence type="ECO:0000256" key="4">
    <source>
        <dbReference type="ARBA" id="ARBA00022737"/>
    </source>
</evidence>
<evidence type="ECO:0000256" key="5">
    <source>
        <dbReference type="ARBA" id="ARBA00022982"/>
    </source>
</evidence>
<evidence type="ECO:0000259" key="10">
    <source>
        <dbReference type="PROSITE" id="PS51379"/>
    </source>
</evidence>
<keyword evidence="8" id="KW-0997">Cell inner membrane</keyword>
<keyword evidence="2 8" id="KW-0004">4Fe-4S</keyword>
<dbReference type="Pfam" id="PF12838">
    <property type="entry name" value="Fer4_7"/>
    <property type="match status" value="1"/>
</dbReference>
<sequence length="515" mass="55296">MKLFSLAALKRTSDIFAIRGGIHPETRKYLSAQSAIEQMPLPSLIRVPLQQHVGAEAVALVKRDDRVLKGQLIGKARGAISANVHAPTSGRVIAVGHFAAPHPSGLPVATITIRPDGKDEWGPRMPRLRPEDADPNEIAERVMEAGIVGMGGAVFPAAVKLNQRERYDLHTLVINGSECEPYLTCDDRLLRERAEEIADGIRILARAVGVKKVIIAIEANKPEAIEAMRRHTFAIGPEARVTKVPTLYPMGSAQHLVKAVTGLEVPARARTAELGVLVHNVATAYAVHKAVRYGEPLISRVMTVSGQGVKRPANVEALIGTPVSDILKQCGGLTGEPDRLLLGGPMMGLPILSLRVPVIKGTSGILALMRTETRPRAEMPCIRCGGCVKVCPCGLMPMEMHARIQADDLDGAVDLGLPDCISCGSCSFNCPSNIQLVQGFNYALGRLAVKQSQKHQQEETKRLAAARTARMDAIAEKKRAAMAKRKAEMAAKKKREAEAAAEAGAARPNPQEAAE</sequence>
<comment type="subunit">
    <text evidence="8">The complex is composed of six subunits: RnfA, RnfB, RnfC, RnfD, RnfE and RnfG.</text>
</comment>
<dbReference type="InterPro" id="IPR017896">
    <property type="entry name" value="4Fe4S_Fe-S-bd"/>
</dbReference>
<dbReference type="AlphaFoldDB" id="A0A1I1H8W1"/>
<feature type="domain" description="4Fe-4S ferredoxin-type" evidence="10">
    <location>
        <begin position="371"/>
        <end position="401"/>
    </location>
</feature>
<keyword evidence="8" id="KW-0472">Membrane</keyword>
<dbReference type="InterPro" id="IPR019554">
    <property type="entry name" value="Soluble_ligand-bd"/>
</dbReference>
<evidence type="ECO:0000256" key="7">
    <source>
        <dbReference type="ARBA" id="ARBA00023014"/>
    </source>
</evidence>
<keyword evidence="6 8" id="KW-0408">Iron</keyword>
<comment type="subcellular location">
    <subcellularLocation>
        <location evidence="8">Cell inner membrane</location>
        <topology evidence="8">Peripheral membrane protein</topology>
    </subcellularLocation>
</comment>
<dbReference type="InterPro" id="IPR017900">
    <property type="entry name" value="4Fe4S_Fe_S_CS"/>
</dbReference>
<keyword evidence="12" id="KW-1185">Reference proteome</keyword>
<dbReference type="InterPro" id="IPR010208">
    <property type="entry name" value="Ion_transpt_RnfC/RsxC"/>
</dbReference>
<comment type="similarity">
    <text evidence="8">Belongs to the 4Fe4S bacterial-type ferredoxin family. RnfC subfamily.</text>
</comment>
<dbReference type="GO" id="GO:0005886">
    <property type="term" value="C:plasma membrane"/>
    <property type="evidence" value="ECO:0007669"/>
    <property type="project" value="UniProtKB-SubCell"/>
</dbReference>
<feature type="binding site" evidence="8">
    <location>
        <position position="391"/>
    </location>
    <ligand>
        <name>[4Fe-4S] cluster</name>
        <dbReference type="ChEBI" id="CHEBI:49883"/>
        <label>2</label>
    </ligand>
</feature>
<evidence type="ECO:0000256" key="3">
    <source>
        <dbReference type="ARBA" id="ARBA00022723"/>
    </source>
</evidence>
<dbReference type="GO" id="GO:0046872">
    <property type="term" value="F:metal ion binding"/>
    <property type="evidence" value="ECO:0007669"/>
    <property type="project" value="UniProtKB-KW"/>
</dbReference>
<dbReference type="PROSITE" id="PS00198">
    <property type="entry name" value="4FE4S_FER_1"/>
    <property type="match status" value="1"/>
</dbReference>
<keyword evidence="8" id="KW-1278">Translocase</keyword>
<keyword evidence="7 8" id="KW-0411">Iron-sulfur</keyword>
<dbReference type="PANTHER" id="PTHR43034">
    <property type="entry name" value="ION-TRANSLOCATING OXIDOREDUCTASE COMPLEX SUBUNIT C"/>
    <property type="match status" value="1"/>
</dbReference>
<feature type="binding site" evidence="8">
    <location>
        <position position="381"/>
    </location>
    <ligand>
        <name>[4Fe-4S] cluster</name>
        <dbReference type="ChEBI" id="CHEBI:49883"/>
        <label>1</label>
    </ligand>
</feature>
<feature type="binding site" evidence="8">
    <location>
        <position position="430"/>
    </location>
    <ligand>
        <name>[4Fe-4S] cluster</name>
        <dbReference type="ChEBI" id="CHEBI:49883"/>
        <label>1</label>
    </ligand>
</feature>
<comment type="cofactor">
    <cofactor evidence="8">
        <name>[4Fe-4S] cluster</name>
        <dbReference type="ChEBI" id="CHEBI:49883"/>
    </cofactor>
    <text evidence="8">Binds 2 [4Fe-4S] clusters per subunit.</text>
</comment>
<comment type="function">
    <text evidence="8">Part of a membrane-bound complex that couples electron transfer with translocation of ions across the membrane.</text>
</comment>
<feature type="binding site" evidence="8">
    <location>
        <position position="426"/>
    </location>
    <ligand>
        <name>[4Fe-4S] cluster</name>
        <dbReference type="ChEBI" id="CHEBI:49883"/>
        <label>2</label>
    </ligand>
</feature>
<keyword evidence="5 8" id="KW-0249">Electron transport</keyword>
<dbReference type="InterPro" id="IPR026902">
    <property type="entry name" value="RnfC_N"/>
</dbReference>
<dbReference type="Pfam" id="PF01512">
    <property type="entry name" value="Complex1_51K"/>
    <property type="match status" value="1"/>
</dbReference>
<feature type="binding site" evidence="8">
    <location>
        <position position="384"/>
    </location>
    <ligand>
        <name>[4Fe-4S] cluster</name>
        <dbReference type="ChEBI" id="CHEBI:49883"/>
        <label>1</label>
    </ligand>
</feature>
<evidence type="ECO:0000256" key="9">
    <source>
        <dbReference type="SAM" id="MobiDB-lite"/>
    </source>
</evidence>
<dbReference type="SUPFAM" id="SSF142019">
    <property type="entry name" value="Nqo1 FMN-binding domain-like"/>
    <property type="match status" value="1"/>
</dbReference>
<evidence type="ECO:0000313" key="12">
    <source>
        <dbReference type="Proteomes" id="UP000198728"/>
    </source>
</evidence>
<feature type="binding site" evidence="8">
    <location>
        <position position="423"/>
    </location>
    <ligand>
        <name>[4Fe-4S] cluster</name>
        <dbReference type="ChEBI" id="CHEBI:49883"/>
        <label>2</label>
    </ligand>
</feature>
<dbReference type="Pfam" id="PF10531">
    <property type="entry name" value="SLBB"/>
    <property type="match status" value="1"/>
</dbReference>
<feature type="binding site" evidence="8">
    <location>
        <position position="387"/>
    </location>
    <ligand>
        <name>[4Fe-4S] cluster</name>
        <dbReference type="ChEBI" id="CHEBI:49883"/>
        <label>1</label>
    </ligand>
</feature>
<protein>
    <recommendedName>
        <fullName evidence="8">Ion-translocating oxidoreductase complex subunit C</fullName>
        <ecNumber evidence="8">7.-.-.-</ecNumber>
    </recommendedName>
    <alternativeName>
        <fullName evidence="8">Rnf electron transport complex subunit C</fullName>
    </alternativeName>
</protein>
<dbReference type="EC" id="7.-.-.-" evidence="8"/>
<dbReference type="GO" id="GO:0009055">
    <property type="term" value="F:electron transfer activity"/>
    <property type="evidence" value="ECO:0007669"/>
    <property type="project" value="InterPro"/>
</dbReference>
<dbReference type="Gene3D" id="3.30.70.3270">
    <property type="match status" value="1"/>
</dbReference>
<feature type="binding site" evidence="8">
    <location>
        <position position="420"/>
    </location>
    <ligand>
        <name>[4Fe-4S] cluster</name>
        <dbReference type="ChEBI" id="CHEBI:49883"/>
        <label>2</label>
    </ligand>
</feature>
<feature type="compositionally biased region" description="Basic and acidic residues" evidence="9">
    <location>
        <begin position="477"/>
        <end position="498"/>
    </location>
</feature>